<evidence type="ECO:0000256" key="11">
    <source>
        <dbReference type="PROSITE-ProRule" id="PRU01360"/>
    </source>
</evidence>
<keyword evidence="8 12" id="KW-0798">TonB box</keyword>
<dbReference type="PANTHER" id="PTHR32552">
    <property type="entry name" value="FERRICHROME IRON RECEPTOR-RELATED"/>
    <property type="match status" value="1"/>
</dbReference>
<keyword evidence="7" id="KW-0406">Ion transport</keyword>
<evidence type="ECO:0000256" key="5">
    <source>
        <dbReference type="ARBA" id="ARBA00022692"/>
    </source>
</evidence>
<keyword evidence="6" id="KW-0408">Iron</keyword>
<evidence type="ECO:0000256" key="1">
    <source>
        <dbReference type="ARBA" id="ARBA00004571"/>
    </source>
</evidence>
<dbReference type="InterPro" id="IPR012910">
    <property type="entry name" value="Plug_dom"/>
</dbReference>
<feature type="domain" description="TonB-dependent receptor-like beta-barrel" evidence="14">
    <location>
        <begin position="330"/>
        <end position="768"/>
    </location>
</feature>
<dbReference type="Pfam" id="PF07715">
    <property type="entry name" value="Plug"/>
    <property type="match status" value="1"/>
</dbReference>
<keyword evidence="16" id="KW-0675">Receptor</keyword>
<comment type="subcellular location">
    <subcellularLocation>
        <location evidence="1 11">Cell outer membrane</location>
        <topology evidence="1 11">Multi-pass membrane protein</topology>
    </subcellularLocation>
</comment>
<dbReference type="InterPro" id="IPR036942">
    <property type="entry name" value="Beta-barrel_TonB_sf"/>
</dbReference>
<evidence type="ECO:0000313" key="16">
    <source>
        <dbReference type="EMBL" id="MBC2667872.1"/>
    </source>
</evidence>
<dbReference type="GO" id="GO:0006826">
    <property type="term" value="P:iron ion transport"/>
    <property type="evidence" value="ECO:0007669"/>
    <property type="project" value="UniProtKB-KW"/>
</dbReference>
<reference evidence="16 17" key="1">
    <citation type="submission" date="2020-08" db="EMBL/GenBank/DDBJ databases">
        <title>The genome sequence of type strain Novosphingobium piscinae KCTC 42194.</title>
        <authorList>
            <person name="Liu Y."/>
        </authorList>
    </citation>
    <scope>NUCLEOTIDE SEQUENCE [LARGE SCALE GENOMIC DNA]</scope>
    <source>
        <strain evidence="16 17">KCTC 42194</strain>
    </source>
</reference>
<proteinExistence type="inferred from homology"/>
<dbReference type="InterPro" id="IPR039426">
    <property type="entry name" value="TonB-dep_rcpt-like"/>
</dbReference>
<evidence type="ECO:0000256" key="12">
    <source>
        <dbReference type="RuleBase" id="RU003357"/>
    </source>
</evidence>
<evidence type="ECO:0000256" key="13">
    <source>
        <dbReference type="SAM" id="SignalP"/>
    </source>
</evidence>
<dbReference type="PANTHER" id="PTHR32552:SF81">
    <property type="entry name" value="TONB-DEPENDENT OUTER MEMBRANE RECEPTOR"/>
    <property type="match status" value="1"/>
</dbReference>
<evidence type="ECO:0000256" key="3">
    <source>
        <dbReference type="ARBA" id="ARBA00022452"/>
    </source>
</evidence>
<dbReference type="GO" id="GO:0009279">
    <property type="term" value="C:cell outer membrane"/>
    <property type="evidence" value="ECO:0007669"/>
    <property type="project" value="UniProtKB-SubCell"/>
</dbReference>
<keyword evidence="3 11" id="KW-1134">Transmembrane beta strand</keyword>
<dbReference type="Proteomes" id="UP000551327">
    <property type="component" value="Unassembled WGS sequence"/>
</dbReference>
<protein>
    <submittedName>
        <fullName evidence="16">TonB-dependent receptor</fullName>
    </submittedName>
</protein>
<evidence type="ECO:0000256" key="4">
    <source>
        <dbReference type="ARBA" id="ARBA00022496"/>
    </source>
</evidence>
<feature type="chain" id="PRO_5030635427" evidence="13">
    <location>
        <begin position="27"/>
        <end position="804"/>
    </location>
</feature>
<dbReference type="SUPFAM" id="SSF56935">
    <property type="entry name" value="Porins"/>
    <property type="match status" value="1"/>
</dbReference>
<comment type="caution">
    <text evidence="16">The sequence shown here is derived from an EMBL/GenBank/DDBJ whole genome shotgun (WGS) entry which is preliminary data.</text>
</comment>
<keyword evidence="10 11" id="KW-0998">Cell outer membrane</keyword>
<evidence type="ECO:0000256" key="10">
    <source>
        <dbReference type="ARBA" id="ARBA00023237"/>
    </source>
</evidence>
<evidence type="ECO:0000256" key="7">
    <source>
        <dbReference type="ARBA" id="ARBA00023065"/>
    </source>
</evidence>
<keyword evidence="13" id="KW-0732">Signal</keyword>
<evidence type="ECO:0000313" key="17">
    <source>
        <dbReference type="Proteomes" id="UP000551327"/>
    </source>
</evidence>
<dbReference type="Gene3D" id="2.170.130.10">
    <property type="entry name" value="TonB-dependent receptor, plug domain"/>
    <property type="match status" value="1"/>
</dbReference>
<dbReference type="Gene3D" id="2.40.170.20">
    <property type="entry name" value="TonB-dependent receptor, beta-barrel domain"/>
    <property type="match status" value="1"/>
</dbReference>
<dbReference type="InterPro" id="IPR000531">
    <property type="entry name" value="Beta-barrel_TonB"/>
</dbReference>
<dbReference type="PROSITE" id="PS52016">
    <property type="entry name" value="TONB_DEPENDENT_REC_3"/>
    <property type="match status" value="1"/>
</dbReference>
<evidence type="ECO:0000259" key="14">
    <source>
        <dbReference type="Pfam" id="PF00593"/>
    </source>
</evidence>
<evidence type="ECO:0000256" key="9">
    <source>
        <dbReference type="ARBA" id="ARBA00023136"/>
    </source>
</evidence>
<evidence type="ECO:0000256" key="6">
    <source>
        <dbReference type="ARBA" id="ARBA00023004"/>
    </source>
</evidence>
<dbReference type="AlphaFoldDB" id="A0A7X1KNQ2"/>
<feature type="signal peptide" evidence="13">
    <location>
        <begin position="1"/>
        <end position="26"/>
    </location>
</feature>
<dbReference type="EMBL" id="JACLAX010000001">
    <property type="protein sequence ID" value="MBC2667872.1"/>
    <property type="molecule type" value="Genomic_DNA"/>
</dbReference>
<evidence type="ECO:0000256" key="2">
    <source>
        <dbReference type="ARBA" id="ARBA00022448"/>
    </source>
</evidence>
<evidence type="ECO:0000259" key="15">
    <source>
        <dbReference type="Pfam" id="PF07715"/>
    </source>
</evidence>
<comment type="similarity">
    <text evidence="11 12">Belongs to the TonB-dependent receptor family.</text>
</comment>
<dbReference type="Pfam" id="PF00593">
    <property type="entry name" value="TonB_dep_Rec_b-barrel"/>
    <property type="match status" value="1"/>
</dbReference>
<keyword evidence="4" id="KW-0410">Iron transport</keyword>
<name>A0A7X1KNQ2_9SPHN</name>
<accession>A0A7X1KNQ2</accession>
<keyword evidence="2 11" id="KW-0813">Transport</keyword>
<evidence type="ECO:0000256" key="8">
    <source>
        <dbReference type="ARBA" id="ARBA00023077"/>
    </source>
</evidence>
<feature type="domain" description="TonB-dependent receptor plug" evidence="15">
    <location>
        <begin position="60"/>
        <end position="170"/>
    </location>
</feature>
<sequence length="804" mass="86333">MSWSKSIRWSLTLTTALCALPGCAQAQAQTPAQAPAASDDSQPEAIDEIIVTAQFRSQSLQNAPLAISAIKGETLAARGQTTITDVGRTAPNVNLQPATGLNGSAVAAFIRGIGQSDSSFALEPGVGIYIDDVYYGTTYGAVMDLTDLDRVEVLRGPQGTLAGKNSLGGAIKLFSAKPDENGGGFVEGTYGRFNRVDLRASAGFTIQDGIYLRLSGVSKHTDGYMTLLDYGCVNPTGGIPRTGGSNDCKLGTEGGIDVKALRAALRIAPAGSPLEINVIADFADDRSEQVATKLVFADNPRTRSYVAGNAAGGIPFDSRFLTCRTCYTSYANYQSGGNYTSGFPPVAPFTLFPNLQQAPGGFSTRPISHVQSWGVSGTIDYQLGENLSLKSISSYRSAKGTSGIDLDGSPLAILLQEFGYSHRQFTQELRLSGRIGTLVDFTLGGFYYDARDLLTGRAQIPDVAFDFLNNDPVKNVSKSAFAHVEVHATDRLNLIGGLRYTRDDKTYTFGRRNADGTAITPARFPTNILLLGLDGASSTFTGDRFDYRLGAQYRWNDALMTYAQVSTGFKGGGINPRPYFASQVVSFAPETLRTYEVGFKSDLFDRVLRLNGALFYNEYNNMQLSLQVCPALANPFPCAAIANAGNAHVKGVELEGTLRPVDGLTIEGSVGYLDFGYTSVNANTGITRTMVAPFTSEWQASASIAYDARLGGGGTLTPRLDWAYQSSFYYNAVNTPLDLVAGRGLLNARLTYQDPQKQWSVALGVTNLTNRFYYNGTSFNATYGVASGAVGRPREWSVTVRRNF</sequence>
<keyword evidence="5 11" id="KW-0812">Transmembrane</keyword>
<dbReference type="InterPro" id="IPR037066">
    <property type="entry name" value="Plug_dom_sf"/>
</dbReference>
<gene>
    <name evidence="16" type="ORF">H7F53_01775</name>
</gene>
<keyword evidence="9 11" id="KW-0472">Membrane</keyword>
<keyword evidence="17" id="KW-1185">Reference proteome</keyword>
<organism evidence="16 17">
    <name type="scientific">Novosphingobium piscinae</name>
    <dbReference type="NCBI Taxonomy" id="1507448"/>
    <lineage>
        <taxon>Bacteria</taxon>
        <taxon>Pseudomonadati</taxon>
        <taxon>Pseudomonadota</taxon>
        <taxon>Alphaproteobacteria</taxon>
        <taxon>Sphingomonadales</taxon>
        <taxon>Sphingomonadaceae</taxon>
        <taxon>Novosphingobium</taxon>
    </lineage>
</organism>